<keyword evidence="9" id="KW-1133">Transmembrane helix</keyword>
<evidence type="ECO:0000259" key="11">
    <source>
        <dbReference type="PROSITE" id="PS51767"/>
    </source>
</evidence>
<dbReference type="InterPro" id="IPR007856">
    <property type="entry name" value="SapB_1"/>
</dbReference>
<protein>
    <recommendedName>
        <fullName evidence="14">Peptidase A1 domain-containing protein</fullName>
    </recommendedName>
</protein>
<feature type="domain" description="Saposin B-type" evidence="10">
    <location>
        <begin position="592"/>
        <end position="632"/>
    </location>
</feature>
<feature type="transmembrane region" description="Helical" evidence="9">
    <location>
        <begin position="763"/>
        <end position="783"/>
    </location>
</feature>
<feature type="transmembrane region" description="Helical" evidence="9">
    <location>
        <begin position="1020"/>
        <end position="1040"/>
    </location>
</feature>
<keyword evidence="6" id="KW-0325">Glycoprotein</keyword>
<dbReference type="InterPro" id="IPR033121">
    <property type="entry name" value="PEPTIDASE_A1"/>
</dbReference>
<proteinExistence type="inferred from homology"/>
<feature type="domain" description="Saposin B-type" evidence="10">
    <location>
        <begin position="656"/>
        <end position="697"/>
    </location>
</feature>
<keyword evidence="9" id="KW-0812">Transmembrane</keyword>
<dbReference type="PROSITE" id="PS51767">
    <property type="entry name" value="PEPTIDASE_A1"/>
    <property type="match status" value="2"/>
</dbReference>
<evidence type="ECO:0000256" key="9">
    <source>
        <dbReference type="SAM" id="Phobius"/>
    </source>
</evidence>
<evidence type="ECO:0000256" key="6">
    <source>
        <dbReference type="ARBA" id="ARBA00023180"/>
    </source>
</evidence>
<evidence type="ECO:0000256" key="2">
    <source>
        <dbReference type="ARBA" id="ARBA00022670"/>
    </source>
</evidence>
<name>A0ABQ7AIM9_BRACR</name>
<gene>
    <name evidence="12" type="ORF">DY000_02054749</name>
</gene>
<dbReference type="PANTHER" id="PTHR47966:SF14">
    <property type="entry name" value="ASPARTIC PROTEINASE"/>
    <property type="match status" value="1"/>
</dbReference>
<comment type="caution">
    <text evidence="12">The sequence shown here is derived from an EMBL/GenBank/DDBJ whole genome shotgun (WGS) entry which is preliminary data.</text>
</comment>
<dbReference type="InterPro" id="IPR032861">
    <property type="entry name" value="TAXi_N"/>
</dbReference>
<keyword evidence="9" id="KW-0472">Membrane</keyword>
<dbReference type="InterPro" id="IPR008138">
    <property type="entry name" value="SapB_2"/>
</dbReference>
<dbReference type="Pfam" id="PF05184">
    <property type="entry name" value="SapB_1"/>
    <property type="match status" value="1"/>
</dbReference>
<feature type="domain" description="Peptidase A1" evidence="11">
    <location>
        <begin position="362"/>
        <end position="781"/>
    </location>
</feature>
<evidence type="ECO:0000256" key="4">
    <source>
        <dbReference type="ARBA" id="ARBA00023145"/>
    </source>
</evidence>
<evidence type="ECO:0000256" key="8">
    <source>
        <dbReference type="SAM" id="MobiDB-lite"/>
    </source>
</evidence>
<dbReference type="Pfam" id="PF03489">
    <property type="entry name" value="SapB_2"/>
    <property type="match status" value="1"/>
</dbReference>
<keyword evidence="5" id="KW-1015">Disulfide bond</keyword>
<evidence type="ECO:0000256" key="7">
    <source>
        <dbReference type="RuleBase" id="RU000454"/>
    </source>
</evidence>
<dbReference type="EMBL" id="QGKV02002055">
    <property type="protein sequence ID" value="KAF3497256.1"/>
    <property type="molecule type" value="Genomic_DNA"/>
</dbReference>
<dbReference type="PANTHER" id="PTHR47966">
    <property type="entry name" value="BETA-SITE APP-CLEAVING ENZYME, ISOFORM A-RELATED"/>
    <property type="match status" value="1"/>
</dbReference>
<dbReference type="SUPFAM" id="SSF47862">
    <property type="entry name" value="Saposin"/>
    <property type="match status" value="1"/>
</dbReference>
<feature type="transmembrane region" description="Helical" evidence="9">
    <location>
        <begin position="920"/>
        <end position="939"/>
    </location>
</feature>
<dbReference type="InterPro" id="IPR021109">
    <property type="entry name" value="Peptidase_aspartic_dom_sf"/>
</dbReference>
<accession>A0ABQ7AIM9</accession>
<reference evidence="12 13" key="1">
    <citation type="journal article" date="2020" name="BMC Genomics">
        <title>Intraspecific diversification of the crop wild relative Brassica cretica Lam. using demographic model selection.</title>
        <authorList>
            <person name="Kioukis A."/>
            <person name="Michalopoulou V.A."/>
            <person name="Briers L."/>
            <person name="Pirintsos S."/>
            <person name="Studholme D.J."/>
            <person name="Pavlidis P."/>
            <person name="Sarris P.F."/>
        </authorList>
    </citation>
    <scope>NUCLEOTIDE SEQUENCE [LARGE SCALE GENOMIC DNA]</scope>
    <source>
        <strain evidence="13">cv. PFS-1207/04</strain>
    </source>
</reference>
<dbReference type="Proteomes" id="UP000266723">
    <property type="component" value="Unassembled WGS sequence"/>
</dbReference>
<dbReference type="Pfam" id="PF14543">
    <property type="entry name" value="TAXi_N"/>
    <property type="match status" value="1"/>
</dbReference>
<keyword evidence="2 7" id="KW-0645">Protease</keyword>
<feature type="region of interest" description="Disordered" evidence="8">
    <location>
        <begin position="979"/>
        <end position="998"/>
    </location>
</feature>
<dbReference type="InterPro" id="IPR011001">
    <property type="entry name" value="Saposin-like"/>
</dbReference>
<evidence type="ECO:0000256" key="1">
    <source>
        <dbReference type="ARBA" id="ARBA00007447"/>
    </source>
</evidence>
<evidence type="ECO:0000313" key="13">
    <source>
        <dbReference type="Proteomes" id="UP000266723"/>
    </source>
</evidence>
<dbReference type="PROSITE" id="PS50015">
    <property type="entry name" value="SAP_B"/>
    <property type="match status" value="2"/>
</dbReference>
<keyword evidence="13" id="KW-1185">Reference proteome</keyword>
<keyword evidence="7" id="KW-0378">Hydrolase</keyword>
<dbReference type="SUPFAM" id="SSF50630">
    <property type="entry name" value="Acid proteases"/>
    <property type="match status" value="2"/>
</dbReference>
<feature type="transmembrane region" description="Helical" evidence="9">
    <location>
        <begin position="847"/>
        <end position="873"/>
    </location>
</feature>
<sequence length="1073" mass="117362">MQSYCASYHRLIDCYHFKFLVNPSVIMQLGLFPFIILENPPRAYNLGDSGDADIVTLKNYLDAQYYGEIAIGTPPQKFTVVFDTGSSNLWVPSSKCYFSIACLLHPKYKSSRSSTYEKNGKSAAIHYGTGAIAGFFSNDAVTVGDLVVKDQEFIEATKEPGLTFVVAKFDGILGLGFQEISVGNAAPVWYNMLKQGLIKEPVFSFWLNRNAEDEEGGELVFGGVDPKHFKGQHTYVPVTQKGYWQFDMGDVLIGGEPTGYCESGCSAIADSGTSLLAGEMGIYSRTVAVSLVVTFLLFLSASAERNDGTFRVGLKKLKSDPQSRLSARAFGSHQENPPRAYNLGDSGDADIVTLKNYLDAQYYGEIAIGTPPQKFTVVFDTGSSNLWVPSSKCYFSIACLLHPKYKSSRSSTYEKNGKSAAIHYGTGAIAGFFSNDAVTVGDLVVKDQEFIEATKEPGLTFVVAKFDGILGLGFQEISVGNAAPVWYNMLKQGLIKEPVFSFWLNRNADDEEGGELVFGGVDPKHFKGQHIYVPVTQKGYWQFDMGDVLIGGAPTGYCESGCSAIADSGTSLLAGPTTIITMINHAIGASGVASQQCKTVVDQYGQTILDLLLSETQPKKICSQIGLCTFDGKRGVSMGIESVVDKENAKLSNGVGDAACSACEMAVVWIQSQLRQNMTQERILDYVNELCERIPSPMGESAVDCAQLSTMPTVSLTIGGKVFDLAPHEYVLKVGEGAAAQCISGFIALDVAPPLIILKDTEASFRASVIFCFNPATIFYSSIYSESLYALFSIGGVYHLLSGASNVAVLWFALSGCARSNGILNAGYICFQTMHRAYEAFYLKRRVCVLVTGFIRCVCICLPFVAFQAYGYYNMCHGHKLDDELRPWCKAKVPFLYNFIQSHYWGVGFLRYFQFKQLPNFLLASPILSLAVCSIVSYMKTRPELFTSLGFQATEKEKSSSARLYSLKDVLEPDVITSSNEGSRDIRQRKPSRKKDVTITTNAAAESNSPEASGYFSADVFPFVVHLGLMAATAFFIMHVQVATRFLSASPPLYWFASHLIASPKHSKWGYLI</sequence>
<comment type="similarity">
    <text evidence="1 7">Belongs to the peptidase A1 family.</text>
</comment>
<dbReference type="InterPro" id="IPR008139">
    <property type="entry name" value="SaposinB_dom"/>
</dbReference>
<dbReference type="Pfam" id="PF00026">
    <property type="entry name" value="Asp"/>
    <property type="match status" value="1"/>
</dbReference>
<evidence type="ECO:0000256" key="3">
    <source>
        <dbReference type="ARBA" id="ARBA00022750"/>
    </source>
</evidence>
<evidence type="ECO:0000313" key="12">
    <source>
        <dbReference type="EMBL" id="KAF3497256.1"/>
    </source>
</evidence>
<keyword evidence="3 7" id="KW-0064">Aspartyl protease</keyword>
<dbReference type="PRINTS" id="PR00792">
    <property type="entry name" value="PEPSIN"/>
</dbReference>
<feature type="domain" description="Peptidase A1" evidence="11">
    <location>
        <begin position="65"/>
        <end position="366"/>
    </location>
</feature>
<dbReference type="Gene3D" id="1.10.225.10">
    <property type="entry name" value="Saposin-like"/>
    <property type="match status" value="1"/>
</dbReference>
<dbReference type="InterPro" id="IPR001969">
    <property type="entry name" value="Aspartic_peptidase_AS"/>
</dbReference>
<dbReference type="InterPro" id="IPR007315">
    <property type="entry name" value="PIG-V/Gpi18"/>
</dbReference>
<dbReference type="SMART" id="SM00741">
    <property type="entry name" value="SapB"/>
    <property type="match status" value="1"/>
</dbReference>
<dbReference type="Gene3D" id="2.40.70.10">
    <property type="entry name" value="Acid Proteases"/>
    <property type="match status" value="4"/>
</dbReference>
<dbReference type="PROSITE" id="PS00141">
    <property type="entry name" value="ASP_PROTEASE"/>
    <property type="match status" value="4"/>
</dbReference>
<evidence type="ECO:0000259" key="10">
    <source>
        <dbReference type="PROSITE" id="PS50015"/>
    </source>
</evidence>
<dbReference type="InterPro" id="IPR001461">
    <property type="entry name" value="Aspartic_peptidase_A1"/>
</dbReference>
<dbReference type="Pfam" id="PF04188">
    <property type="entry name" value="Mannosyl_trans2"/>
    <property type="match status" value="1"/>
</dbReference>
<keyword evidence="4" id="KW-0865">Zymogen</keyword>
<evidence type="ECO:0000256" key="5">
    <source>
        <dbReference type="ARBA" id="ARBA00023157"/>
    </source>
</evidence>
<evidence type="ECO:0008006" key="14">
    <source>
        <dbReference type="Google" id="ProtNLM"/>
    </source>
</evidence>
<organism evidence="12 13">
    <name type="scientific">Brassica cretica</name>
    <name type="common">Mustard</name>
    <dbReference type="NCBI Taxonomy" id="69181"/>
    <lineage>
        <taxon>Eukaryota</taxon>
        <taxon>Viridiplantae</taxon>
        <taxon>Streptophyta</taxon>
        <taxon>Embryophyta</taxon>
        <taxon>Tracheophyta</taxon>
        <taxon>Spermatophyta</taxon>
        <taxon>Magnoliopsida</taxon>
        <taxon>eudicotyledons</taxon>
        <taxon>Gunneridae</taxon>
        <taxon>Pentapetalae</taxon>
        <taxon>rosids</taxon>
        <taxon>malvids</taxon>
        <taxon>Brassicales</taxon>
        <taxon>Brassicaceae</taxon>
        <taxon>Brassiceae</taxon>
        <taxon>Brassica</taxon>
    </lineage>
</organism>